<evidence type="ECO:0000256" key="2">
    <source>
        <dbReference type="ARBA" id="ARBA00022670"/>
    </source>
</evidence>
<dbReference type="GO" id="GO:0006508">
    <property type="term" value="P:proteolysis"/>
    <property type="evidence" value="ECO:0007669"/>
    <property type="project" value="UniProtKB-KW"/>
</dbReference>
<dbReference type="EMBL" id="NCKU01008411">
    <property type="protein sequence ID" value="RWS01917.1"/>
    <property type="molecule type" value="Genomic_DNA"/>
</dbReference>
<evidence type="ECO:0000256" key="1">
    <source>
        <dbReference type="ARBA" id="ARBA00011245"/>
    </source>
</evidence>
<proteinExistence type="predicted"/>
<dbReference type="InterPro" id="IPR006026">
    <property type="entry name" value="Peptidase_Metallo"/>
</dbReference>
<dbReference type="PANTHER" id="PTHR10127:SF780">
    <property type="entry name" value="METALLOENDOPEPTIDASE"/>
    <property type="match status" value="1"/>
</dbReference>
<evidence type="ECO:0000256" key="4">
    <source>
        <dbReference type="ARBA" id="ARBA00022801"/>
    </source>
</evidence>
<keyword evidence="6 8" id="KW-0482">Metalloprotease</keyword>
<keyword evidence="13" id="KW-1185">Reference proteome</keyword>
<keyword evidence="5 8" id="KW-0862">Zinc</keyword>
<dbReference type="InterPro" id="IPR024079">
    <property type="entry name" value="MetalloPept_cat_dom_sf"/>
</dbReference>
<evidence type="ECO:0000313" key="12">
    <source>
        <dbReference type="EMBL" id="RWS02025.1"/>
    </source>
</evidence>
<evidence type="ECO:0000256" key="9">
    <source>
        <dbReference type="RuleBase" id="RU361183"/>
    </source>
</evidence>
<sequence>ITDNGKFIVEGDIILRKHPWIRNIKKASQWPKGIVPYKFRSLDELEEEDIEEITSAMEYIEENSCVRFVKKQPHHKDFVIIKLGTGCNSEVGKQGGAQELVLDPVACMTKGIIIHELMHTLGFLHEQSRDDRDKFVKINSDNIDSKFFDNFDKSSKAKSDHLGEDYDFKSVMHYYYNEFARDKSKASIEPIVDGVNLSDLGESKRLGILSETDKRKLNKFYSCD</sequence>
<dbReference type="InterPro" id="IPR034035">
    <property type="entry name" value="Astacin-like_dom"/>
</dbReference>
<keyword evidence="4 8" id="KW-0378">Hydrolase</keyword>
<dbReference type="PRINTS" id="PR00480">
    <property type="entry name" value="ASTACIN"/>
</dbReference>
<keyword evidence="3 8" id="KW-0479">Metal-binding</keyword>
<dbReference type="PROSITE" id="PS51864">
    <property type="entry name" value="ASTACIN"/>
    <property type="match status" value="1"/>
</dbReference>
<keyword evidence="2 8" id="KW-0645">Protease</keyword>
<dbReference type="AlphaFoldDB" id="A0A3S3RMF7"/>
<comment type="function">
    <text evidence="7">Zinc metalloprotease. Provoques deadhesion of endothelial cells from cell cultures, and also degradation of fibronectin, fibrinogen and gelatin in vitro. Its role in the venom is not fully understood but it might act as a spreading factor that facilitates diffusion of other venom toxins. Alternatively, it might be involved in the proteolytic processing of other venom toxins or it might play a role in extra-oral digestion of prey.</text>
</comment>
<evidence type="ECO:0000313" key="13">
    <source>
        <dbReference type="Proteomes" id="UP000285301"/>
    </source>
</evidence>
<comment type="cofactor">
    <cofactor evidence="8 9">
        <name>Zn(2+)</name>
        <dbReference type="ChEBI" id="CHEBI:29105"/>
    </cofactor>
    <text evidence="8 9">Binds 1 zinc ion per subunit.</text>
</comment>
<feature type="binding site" evidence="8">
    <location>
        <position position="119"/>
    </location>
    <ligand>
        <name>Zn(2+)</name>
        <dbReference type="ChEBI" id="CHEBI:29105"/>
        <note>catalytic</note>
    </ligand>
</feature>
<comment type="caution">
    <text evidence="8">Lacks conserved residue(s) required for the propagation of feature annotation.</text>
</comment>
<gene>
    <name evidence="12" type="ORF">B4U79_10871</name>
    <name evidence="11" type="ORF">B4U79_14734</name>
</gene>
<dbReference type="SMART" id="SM00235">
    <property type="entry name" value="ZnMc"/>
    <property type="match status" value="1"/>
</dbReference>
<name>A0A3S3RMF7_9ACAR</name>
<dbReference type="SUPFAM" id="SSF55486">
    <property type="entry name" value="Metalloproteases ('zincins'), catalytic domain"/>
    <property type="match status" value="1"/>
</dbReference>
<dbReference type="OrthoDB" id="291007at2759"/>
<feature type="binding site" evidence="8">
    <location>
        <position position="115"/>
    </location>
    <ligand>
        <name>Zn(2+)</name>
        <dbReference type="ChEBI" id="CHEBI:29105"/>
        <note>catalytic</note>
    </ligand>
</feature>
<reference evidence="11" key="2">
    <citation type="submission" date="2018-11" db="EMBL/GenBank/DDBJ databases">
        <title>Trombidioid mite genomics.</title>
        <authorList>
            <person name="Dong X."/>
        </authorList>
    </citation>
    <scope>NUCLEOTIDE SEQUENCE</scope>
    <source>
        <strain evidence="11">UoL-WK</strain>
    </source>
</reference>
<evidence type="ECO:0000256" key="6">
    <source>
        <dbReference type="ARBA" id="ARBA00023049"/>
    </source>
</evidence>
<accession>A0A3S3RMF7</accession>
<evidence type="ECO:0000256" key="7">
    <source>
        <dbReference type="ARBA" id="ARBA00025529"/>
    </source>
</evidence>
<dbReference type="PANTHER" id="PTHR10127">
    <property type="entry name" value="DISCOIDIN, CUB, EGF, LAMININ , AND ZINC METALLOPROTEASE DOMAIN CONTAINING"/>
    <property type="match status" value="1"/>
</dbReference>
<dbReference type="GO" id="GO:0008270">
    <property type="term" value="F:zinc ion binding"/>
    <property type="evidence" value="ECO:0007669"/>
    <property type="project" value="UniProtKB-UniRule"/>
</dbReference>
<dbReference type="STRING" id="1965070.A0A3S3RMF7"/>
<evidence type="ECO:0000259" key="10">
    <source>
        <dbReference type="PROSITE" id="PS51864"/>
    </source>
</evidence>
<evidence type="ECO:0000256" key="5">
    <source>
        <dbReference type="ARBA" id="ARBA00022833"/>
    </source>
</evidence>
<protein>
    <recommendedName>
        <fullName evidence="9">Metalloendopeptidase</fullName>
        <ecNumber evidence="9">3.4.24.-</ecNumber>
    </recommendedName>
</protein>
<dbReference type="Proteomes" id="UP000285301">
    <property type="component" value="Unassembled WGS sequence"/>
</dbReference>
<dbReference type="Pfam" id="PF01400">
    <property type="entry name" value="Astacin"/>
    <property type="match status" value="1"/>
</dbReference>
<evidence type="ECO:0000313" key="11">
    <source>
        <dbReference type="EMBL" id="RWS01917.1"/>
    </source>
</evidence>
<dbReference type="EMBL" id="NCKU01008266">
    <property type="protein sequence ID" value="RWS02025.1"/>
    <property type="molecule type" value="Genomic_DNA"/>
</dbReference>
<comment type="subunit">
    <text evidence="1">Monomer.</text>
</comment>
<evidence type="ECO:0000256" key="8">
    <source>
        <dbReference type="PROSITE-ProRule" id="PRU01211"/>
    </source>
</evidence>
<feature type="non-terminal residue" evidence="11">
    <location>
        <position position="1"/>
    </location>
</feature>
<feature type="active site" evidence="8">
    <location>
        <position position="116"/>
    </location>
</feature>
<dbReference type="EC" id="3.4.24.-" evidence="9"/>
<feature type="domain" description="Peptidase M12A" evidence="10">
    <location>
        <begin position="22"/>
        <end position="224"/>
    </location>
</feature>
<comment type="caution">
    <text evidence="11">The sequence shown here is derived from an EMBL/GenBank/DDBJ whole genome shotgun (WGS) entry which is preliminary data.</text>
</comment>
<dbReference type="Gene3D" id="3.40.390.10">
    <property type="entry name" value="Collagenase (Catalytic Domain)"/>
    <property type="match status" value="1"/>
</dbReference>
<organism evidence="11 13">
    <name type="scientific">Dinothrombium tinctorium</name>
    <dbReference type="NCBI Taxonomy" id="1965070"/>
    <lineage>
        <taxon>Eukaryota</taxon>
        <taxon>Metazoa</taxon>
        <taxon>Ecdysozoa</taxon>
        <taxon>Arthropoda</taxon>
        <taxon>Chelicerata</taxon>
        <taxon>Arachnida</taxon>
        <taxon>Acari</taxon>
        <taxon>Acariformes</taxon>
        <taxon>Trombidiformes</taxon>
        <taxon>Prostigmata</taxon>
        <taxon>Anystina</taxon>
        <taxon>Parasitengona</taxon>
        <taxon>Trombidioidea</taxon>
        <taxon>Trombidiidae</taxon>
        <taxon>Dinothrombium</taxon>
    </lineage>
</organism>
<feature type="binding site" evidence="8">
    <location>
        <position position="125"/>
    </location>
    <ligand>
        <name>Zn(2+)</name>
        <dbReference type="ChEBI" id="CHEBI:29105"/>
        <note>catalytic</note>
    </ligand>
</feature>
<evidence type="ECO:0000256" key="3">
    <source>
        <dbReference type="ARBA" id="ARBA00022723"/>
    </source>
</evidence>
<dbReference type="GO" id="GO:0004222">
    <property type="term" value="F:metalloendopeptidase activity"/>
    <property type="evidence" value="ECO:0007669"/>
    <property type="project" value="UniProtKB-UniRule"/>
</dbReference>
<reference evidence="11 13" key="1">
    <citation type="journal article" date="2018" name="Gigascience">
        <title>Genomes of trombidid mites reveal novel predicted allergens and laterally-transferred genes associated with secondary metabolism.</title>
        <authorList>
            <person name="Dong X."/>
            <person name="Chaisiri K."/>
            <person name="Xia D."/>
            <person name="Armstrong S.D."/>
            <person name="Fang Y."/>
            <person name="Donnelly M.J."/>
            <person name="Kadowaki T."/>
            <person name="McGarry J.W."/>
            <person name="Darby A.C."/>
            <person name="Makepeace B.L."/>
        </authorList>
    </citation>
    <scope>NUCLEOTIDE SEQUENCE [LARGE SCALE GENOMIC DNA]</scope>
    <source>
        <strain evidence="11">UoL-WK</strain>
    </source>
</reference>
<dbReference type="CDD" id="cd04280">
    <property type="entry name" value="ZnMc_astacin_like"/>
    <property type="match status" value="1"/>
</dbReference>
<dbReference type="InterPro" id="IPR001506">
    <property type="entry name" value="Peptidase_M12A"/>
</dbReference>